<evidence type="ECO:0000256" key="7">
    <source>
        <dbReference type="ARBA" id="ARBA00022741"/>
    </source>
</evidence>
<dbReference type="CDD" id="cd21037">
    <property type="entry name" value="MLKL_NTD"/>
    <property type="match status" value="2"/>
</dbReference>
<dbReference type="SUPFAM" id="SSF56112">
    <property type="entry name" value="Protein kinase-like (PK-like)"/>
    <property type="match status" value="1"/>
</dbReference>
<comment type="caution">
    <text evidence="14">The sequence shown here is derived from an EMBL/GenBank/DDBJ whole genome shotgun (WGS) entry which is preliminary data.</text>
</comment>
<reference evidence="14" key="2">
    <citation type="submission" date="2021-12" db="EMBL/GenBank/DDBJ databases">
        <title>Resequencing data analysis of finger millet.</title>
        <authorList>
            <person name="Hatakeyama M."/>
            <person name="Aluri S."/>
            <person name="Balachadran M.T."/>
            <person name="Sivarajan S.R."/>
            <person name="Poveda L."/>
            <person name="Shimizu-Inatsugi R."/>
            <person name="Schlapbach R."/>
            <person name="Sreeman S.M."/>
            <person name="Shimizu K.K."/>
        </authorList>
    </citation>
    <scope>NUCLEOTIDE SEQUENCE</scope>
</reference>
<dbReference type="InterPro" id="IPR008271">
    <property type="entry name" value="Ser/Thr_kinase_AS"/>
</dbReference>
<protein>
    <recommendedName>
        <fullName evidence="13">Protein kinase domain-containing protein</fullName>
    </recommendedName>
</protein>
<reference evidence="14" key="1">
    <citation type="journal article" date="2018" name="DNA Res.">
        <title>Multiple hybrid de novo genome assembly of finger millet, an orphan allotetraploid crop.</title>
        <authorList>
            <person name="Hatakeyama M."/>
            <person name="Aluri S."/>
            <person name="Balachadran M.T."/>
            <person name="Sivarajan S.R."/>
            <person name="Patrignani A."/>
            <person name="Gruter S."/>
            <person name="Poveda L."/>
            <person name="Shimizu-Inatsugi R."/>
            <person name="Baeten J."/>
            <person name="Francoijs K.J."/>
            <person name="Nataraja K.N."/>
            <person name="Reddy Y.A.N."/>
            <person name="Phadnis S."/>
            <person name="Ravikumar R.L."/>
            <person name="Schlapbach R."/>
            <person name="Sreeman S.M."/>
            <person name="Shimizu K.K."/>
        </authorList>
    </citation>
    <scope>NUCLEOTIDE SEQUENCE</scope>
</reference>
<feature type="domain" description="Protein kinase" evidence="13">
    <location>
        <begin position="1"/>
        <end position="323"/>
    </location>
</feature>
<dbReference type="PANTHER" id="PTHR46604">
    <property type="entry name" value="PROTEIN MID1-COMPLEMENTING ACTIVITY 1"/>
    <property type="match status" value="1"/>
</dbReference>
<evidence type="ECO:0000256" key="3">
    <source>
        <dbReference type="ARBA" id="ARBA00010217"/>
    </source>
</evidence>
<keyword evidence="11" id="KW-0675">Receptor</keyword>
<dbReference type="Pfam" id="PF00069">
    <property type="entry name" value="Pkinase"/>
    <property type="match status" value="1"/>
</dbReference>
<gene>
    <name evidence="14" type="primary">gb13691</name>
    <name evidence="14" type="ORF">PR202_gb13691</name>
</gene>
<dbReference type="InterPro" id="IPR000719">
    <property type="entry name" value="Prot_kinase_dom"/>
</dbReference>
<dbReference type="Gene3D" id="1.10.510.10">
    <property type="entry name" value="Transferase(Phosphotransferase) domain 1"/>
    <property type="match status" value="1"/>
</dbReference>
<dbReference type="GO" id="GO:0002229">
    <property type="term" value="P:defense response to oomycetes"/>
    <property type="evidence" value="ECO:0007669"/>
    <property type="project" value="UniProtKB-ARBA"/>
</dbReference>
<dbReference type="InterPro" id="IPR059179">
    <property type="entry name" value="MLKL-like_MCAfunc"/>
</dbReference>
<dbReference type="InterPro" id="IPR045766">
    <property type="entry name" value="MCAfunc"/>
</dbReference>
<keyword evidence="6" id="KW-0732">Signal</keyword>
<dbReference type="Gene3D" id="1.20.930.20">
    <property type="entry name" value="Adaptor protein Cbl, N-terminal domain"/>
    <property type="match status" value="2"/>
</dbReference>
<evidence type="ECO:0000256" key="6">
    <source>
        <dbReference type="ARBA" id="ARBA00022729"/>
    </source>
</evidence>
<dbReference type="AlphaFoldDB" id="A0AAV5ET95"/>
<dbReference type="Pfam" id="PF19584">
    <property type="entry name" value="MCAfunc"/>
    <property type="match status" value="2"/>
</dbReference>
<keyword evidence="4" id="KW-1003">Cell membrane</keyword>
<accession>A0AAV5ET95</accession>
<dbReference type="InterPro" id="IPR011009">
    <property type="entry name" value="Kinase-like_dom_sf"/>
</dbReference>
<dbReference type="GO" id="GO:0007166">
    <property type="term" value="P:cell surface receptor signaling pathway"/>
    <property type="evidence" value="ECO:0007669"/>
    <property type="project" value="InterPro"/>
</dbReference>
<dbReference type="GO" id="GO:0005524">
    <property type="term" value="F:ATP binding"/>
    <property type="evidence" value="ECO:0007669"/>
    <property type="project" value="UniProtKB-KW"/>
</dbReference>
<dbReference type="PROSITE" id="PS00108">
    <property type="entry name" value="PROTEIN_KINASE_ST"/>
    <property type="match status" value="1"/>
</dbReference>
<dbReference type="Proteomes" id="UP001054889">
    <property type="component" value="Unassembled WGS sequence"/>
</dbReference>
<evidence type="ECO:0000256" key="2">
    <source>
        <dbReference type="ARBA" id="ARBA00008536"/>
    </source>
</evidence>
<comment type="subcellular location">
    <subcellularLocation>
        <location evidence="1">Cell membrane</location>
        <topology evidence="1">Single-pass type I membrane protein</topology>
    </subcellularLocation>
</comment>
<comment type="similarity">
    <text evidence="2">In the N-terminal section; belongs to the leguminous lectin family.</text>
</comment>
<keyword evidence="15" id="KW-1185">Reference proteome</keyword>
<evidence type="ECO:0000256" key="4">
    <source>
        <dbReference type="ARBA" id="ARBA00022475"/>
    </source>
</evidence>
<keyword evidence="10" id="KW-0472">Membrane</keyword>
<keyword evidence="9" id="KW-1133">Transmembrane helix</keyword>
<dbReference type="FunFam" id="1.10.510.10:FF:000240">
    <property type="entry name" value="Lectin-domain containing receptor kinase A4.3"/>
    <property type="match status" value="1"/>
</dbReference>
<keyword evidence="7" id="KW-0547">Nucleotide-binding</keyword>
<dbReference type="InterPro" id="IPR036537">
    <property type="entry name" value="Adaptor_Cbl_N_dom_sf"/>
</dbReference>
<dbReference type="PANTHER" id="PTHR46604:SF11">
    <property type="entry name" value="OS11G0670100 PROTEIN"/>
    <property type="match status" value="1"/>
</dbReference>
<evidence type="ECO:0000256" key="9">
    <source>
        <dbReference type="ARBA" id="ARBA00022989"/>
    </source>
</evidence>
<sequence>MALWNGVGQVANIAQLTGVDASGLISMIVEAAKTVKKNRETCQLLARRVRMIGDLMQQLQSSQLMQHMETRNPMEQLEETLRHAYVLIASCQDSSYLHSCFMGGKHAEQLHEVQNEITFYLQLFPLVSFVDTTRNLERLMNRDHPSCSEMSTIWMVSFAIFAGERKMFIKWIKRLQIMKAVADGLAFLHGHSHMCIVHRDIKSTNILLDHEMNAKISDFGLAIMLAPNTSAKVTIMGTCGYAAPDYVATGEISEKTDVYSFGVVLLEIISGKPLCWYRRKVDVLLPDYARKNSEKAQKLVDPLLNAKGRKRAQIMECIKVALLCIDSLPENRPKMSEVVTMLDSIQAMRPKSGKMALVGQVATVAQLVGVDAYGLITMIAEAALTVRRNRATCRQLARRVQMIGDLLRQLHAAQAPLTQRPETRRPVEELEEILRRAYLLVRSCQRRSYMYRCFMGTRHADELREVQGEIGFYLQLFPLVSYVDATLTWAKLLTKADDPSCQEGPMVRPKFVSSLFLSWDGWCLAIVERVCLDIAYAWFASPFVISPKLYL</sequence>
<evidence type="ECO:0000259" key="13">
    <source>
        <dbReference type="PROSITE" id="PS50011"/>
    </source>
</evidence>
<evidence type="ECO:0000256" key="5">
    <source>
        <dbReference type="ARBA" id="ARBA00022692"/>
    </source>
</evidence>
<evidence type="ECO:0000256" key="1">
    <source>
        <dbReference type="ARBA" id="ARBA00004251"/>
    </source>
</evidence>
<keyword evidence="12" id="KW-0325">Glycoprotein</keyword>
<dbReference type="EMBL" id="BQKI01000078">
    <property type="protein sequence ID" value="GJN25811.1"/>
    <property type="molecule type" value="Genomic_DNA"/>
</dbReference>
<evidence type="ECO:0000313" key="15">
    <source>
        <dbReference type="Proteomes" id="UP001054889"/>
    </source>
</evidence>
<dbReference type="GO" id="GO:0004672">
    <property type="term" value="F:protein kinase activity"/>
    <property type="evidence" value="ECO:0007669"/>
    <property type="project" value="InterPro"/>
</dbReference>
<comment type="similarity">
    <text evidence="3">In the C-terminal section; belongs to the protein kinase superfamily. Ser/Thr protein kinase family.</text>
</comment>
<keyword evidence="5" id="KW-0812">Transmembrane</keyword>
<keyword evidence="8" id="KW-0067">ATP-binding</keyword>
<dbReference type="SMART" id="SM00220">
    <property type="entry name" value="S_TKc"/>
    <property type="match status" value="1"/>
</dbReference>
<organism evidence="14 15">
    <name type="scientific">Eleusine coracana subsp. coracana</name>
    <dbReference type="NCBI Taxonomy" id="191504"/>
    <lineage>
        <taxon>Eukaryota</taxon>
        <taxon>Viridiplantae</taxon>
        <taxon>Streptophyta</taxon>
        <taxon>Embryophyta</taxon>
        <taxon>Tracheophyta</taxon>
        <taxon>Spermatophyta</taxon>
        <taxon>Magnoliopsida</taxon>
        <taxon>Liliopsida</taxon>
        <taxon>Poales</taxon>
        <taxon>Poaceae</taxon>
        <taxon>PACMAD clade</taxon>
        <taxon>Chloridoideae</taxon>
        <taxon>Cynodonteae</taxon>
        <taxon>Eleusininae</taxon>
        <taxon>Eleusine</taxon>
    </lineage>
</organism>
<evidence type="ECO:0000256" key="11">
    <source>
        <dbReference type="ARBA" id="ARBA00023170"/>
    </source>
</evidence>
<dbReference type="PROSITE" id="PS50011">
    <property type="entry name" value="PROTEIN_KINASE_DOM"/>
    <property type="match status" value="1"/>
</dbReference>
<evidence type="ECO:0000313" key="14">
    <source>
        <dbReference type="EMBL" id="GJN25811.1"/>
    </source>
</evidence>
<dbReference type="GO" id="GO:0005886">
    <property type="term" value="C:plasma membrane"/>
    <property type="evidence" value="ECO:0007669"/>
    <property type="project" value="UniProtKB-SubCell"/>
</dbReference>
<evidence type="ECO:0000256" key="10">
    <source>
        <dbReference type="ARBA" id="ARBA00023136"/>
    </source>
</evidence>
<evidence type="ECO:0000256" key="12">
    <source>
        <dbReference type="ARBA" id="ARBA00023180"/>
    </source>
</evidence>
<evidence type="ECO:0000256" key="8">
    <source>
        <dbReference type="ARBA" id="ARBA00022840"/>
    </source>
</evidence>
<proteinExistence type="inferred from homology"/>
<name>A0AAV5ET95_ELECO</name>